<dbReference type="RefSeq" id="WP_212785149.1">
    <property type="nucleotide sequence ID" value="NZ_AP019536.1"/>
</dbReference>
<dbReference type="Proteomes" id="UP001319121">
    <property type="component" value="Chromosome"/>
</dbReference>
<evidence type="ECO:0000256" key="4">
    <source>
        <dbReference type="ARBA" id="ARBA00023002"/>
    </source>
</evidence>
<feature type="binding site" evidence="6">
    <location>
        <position position="96"/>
    </location>
    <ligand>
        <name>Zn(2+)</name>
        <dbReference type="ChEBI" id="CHEBI:29105"/>
    </ligand>
</feature>
<accession>A0AAN1T080</accession>
<evidence type="ECO:0000256" key="2">
    <source>
        <dbReference type="ARBA" id="ARBA00022723"/>
    </source>
</evidence>
<dbReference type="HAMAP" id="MF_01400">
    <property type="entry name" value="MsrB"/>
    <property type="match status" value="1"/>
</dbReference>
<protein>
    <recommendedName>
        <fullName evidence="6">Peptide methionine sulfoxide reductase MsrB</fullName>
        <ecNumber evidence="6">1.8.4.12</ecNumber>
    </recommendedName>
    <alternativeName>
        <fullName evidence="6">Peptide-methionine (R)-S-oxide reductase</fullName>
    </alternativeName>
</protein>
<dbReference type="GO" id="GO:0033743">
    <property type="term" value="F:peptide-methionine (R)-S-oxide reductase activity"/>
    <property type="evidence" value="ECO:0007669"/>
    <property type="project" value="UniProtKB-UniRule"/>
</dbReference>
<evidence type="ECO:0000259" key="8">
    <source>
        <dbReference type="PROSITE" id="PS51790"/>
    </source>
</evidence>
<dbReference type="SUPFAM" id="SSF51316">
    <property type="entry name" value="Mss4-like"/>
    <property type="match status" value="1"/>
</dbReference>
<dbReference type="PROSITE" id="PS51790">
    <property type="entry name" value="MSRB"/>
    <property type="match status" value="1"/>
</dbReference>
<comment type="cofactor">
    <cofactor evidence="6">
        <name>Zn(2+)</name>
        <dbReference type="ChEBI" id="CHEBI:29105"/>
    </cofactor>
    <text evidence="6">Binds 1 zinc ion per subunit. The zinc ion is important for the structural integrity of the protein.</text>
</comment>
<evidence type="ECO:0000313" key="10">
    <source>
        <dbReference type="Proteomes" id="UP001319121"/>
    </source>
</evidence>
<dbReference type="GO" id="GO:0006979">
    <property type="term" value="P:response to oxidative stress"/>
    <property type="evidence" value="ECO:0007669"/>
    <property type="project" value="InterPro"/>
</dbReference>
<dbReference type="EMBL" id="AP019536">
    <property type="protein sequence ID" value="BBI99886.1"/>
    <property type="molecule type" value="Genomic_DNA"/>
</dbReference>
<sequence>MNKIEKTDAEWREELTPEQYAVCRCSDTEAAFSGEYWDCKDPGIYRCVCCGAPLFDSEDKFDSGTGWPSFTKPHKPESVTARADTSHGMQRVEVVCKQCGAHLGHIFPDGPPPTGLRFCINSTSLALDRS</sequence>
<feature type="region of interest" description="Disordered" evidence="7">
    <location>
        <begin position="66"/>
        <end position="86"/>
    </location>
</feature>
<evidence type="ECO:0000256" key="5">
    <source>
        <dbReference type="ARBA" id="ARBA00048488"/>
    </source>
</evidence>
<dbReference type="EC" id="1.8.4.12" evidence="6"/>
<evidence type="ECO:0000256" key="1">
    <source>
        <dbReference type="ARBA" id="ARBA00007174"/>
    </source>
</evidence>
<keyword evidence="2 6" id="KW-0479">Metal-binding</keyword>
<dbReference type="Gene3D" id="2.170.150.20">
    <property type="entry name" value="Peptide methionine sulfoxide reductase"/>
    <property type="match status" value="1"/>
</dbReference>
<evidence type="ECO:0000256" key="3">
    <source>
        <dbReference type="ARBA" id="ARBA00022833"/>
    </source>
</evidence>
<dbReference type="InterPro" id="IPR028427">
    <property type="entry name" value="Met_Sox_Rdtase_MsrB"/>
</dbReference>
<feature type="domain" description="MsrB" evidence="8">
    <location>
        <begin position="8"/>
        <end position="130"/>
    </location>
</feature>
<proteinExistence type="inferred from homology"/>
<dbReference type="InterPro" id="IPR002579">
    <property type="entry name" value="Met_Sox_Rdtase_MsrB_dom"/>
</dbReference>
<organism evidence="9 10">
    <name type="scientific">Ferrigenium kumadai</name>
    <dbReference type="NCBI Taxonomy" id="1682490"/>
    <lineage>
        <taxon>Bacteria</taxon>
        <taxon>Pseudomonadati</taxon>
        <taxon>Pseudomonadota</taxon>
        <taxon>Betaproteobacteria</taxon>
        <taxon>Nitrosomonadales</taxon>
        <taxon>Gallionellaceae</taxon>
        <taxon>Ferrigenium</taxon>
    </lineage>
</organism>
<dbReference type="KEGG" id="fku:FGKAn22_15790"/>
<dbReference type="GO" id="GO:0008270">
    <property type="term" value="F:zinc ion binding"/>
    <property type="evidence" value="ECO:0007669"/>
    <property type="project" value="UniProtKB-UniRule"/>
</dbReference>
<dbReference type="GO" id="GO:0005737">
    <property type="term" value="C:cytoplasm"/>
    <property type="evidence" value="ECO:0007669"/>
    <property type="project" value="TreeGrafter"/>
</dbReference>
<dbReference type="GO" id="GO:0030091">
    <property type="term" value="P:protein repair"/>
    <property type="evidence" value="ECO:0007669"/>
    <property type="project" value="InterPro"/>
</dbReference>
<dbReference type="PANTHER" id="PTHR10173">
    <property type="entry name" value="METHIONINE SULFOXIDE REDUCTASE"/>
    <property type="match status" value="1"/>
</dbReference>
<evidence type="ECO:0000256" key="7">
    <source>
        <dbReference type="SAM" id="MobiDB-lite"/>
    </source>
</evidence>
<feature type="binding site" evidence="6">
    <location>
        <position position="50"/>
    </location>
    <ligand>
        <name>Zn(2+)</name>
        <dbReference type="ChEBI" id="CHEBI:29105"/>
    </ligand>
</feature>
<evidence type="ECO:0000313" key="9">
    <source>
        <dbReference type="EMBL" id="BBI99886.1"/>
    </source>
</evidence>
<keyword evidence="4 6" id="KW-0560">Oxidoreductase</keyword>
<keyword evidence="10" id="KW-1185">Reference proteome</keyword>
<dbReference type="Pfam" id="PF01641">
    <property type="entry name" value="SelR"/>
    <property type="match status" value="1"/>
</dbReference>
<dbReference type="FunFam" id="2.170.150.20:FF:000001">
    <property type="entry name" value="Peptide methionine sulfoxide reductase MsrB"/>
    <property type="match status" value="1"/>
</dbReference>
<keyword evidence="3 6" id="KW-0862">Zinc</keyword>
<comment type="catalytic activity">
    <reaction evidence="5 6">
        <text>L-methionyl-[protein] + [thioredoxin]-disulfide + H2O = L-methionyl-(R)-S-oxide-[protein] + [thioredoxin]-dithiol</text>
        <dbReference type="Rhea" id="RHEA:24164"/>
        <dbReference type="Rhea" id="RHEA-COMP:10698"/>
        <dbReference type="Rhea" id="RHEA-COMP:10700"/>
        <dbReference type="Rhea" id="RHEA-COMP:12313"/>
        <dbReference type="Rhea" id="RHEA-COMP:12314"/>
        <dbReference type="ChEBI" id="CHEBI:15377"/>
        <dbReference type="ChEBI" id="CHEBI:16044"/>
        <dbReference type="ChEBI" id="CHEBI:29950"/>
        <dbReference type="ChEBI" id="CHEBI:45764"/>
        <dbReference type="ChEBI" id="CHEBI:50058"/>
        <dbReference type="EC" id="1.8.4.12"/>
    </reaction>
</comment>
<dbReference type="NCBIfam" id="TIGR00357">
    <property type="entry name" value="peptide-methionine (R)-S-oxide reductase MsrB"/>
    <property type="match status" value="1"/>
</dbReference>
<dbReference type="InterPro" id="IPR011057">
    <property type="entry name" value="Mss4-like_sf"/>
</dbReference>
<dbReference type="PANTHER" id="PTHR10173:SF52">
    <property type="entry name" value="METHIONINE-R-SULFOXIDE REDUCTASE B1"/>
    <property type="match status" value="1"/>
</dbReference>
<comment type="similarity">
    <text evidence="1 6">Belongs to the MsrB Met sulfoxide reductase family.</text>
</comment>
<dbReference type="AlphaFoldDB" id="A0AAN1T080"/>
<gene>
    <name evidence="6 9" type="primary">msrB</name>
    <name evidence="9" type="ORF">FGKAn22_15790</name>
</gene>
<name>A0AAN1T080_9PROT</name>
<feature type="binding site" evidence="6">
    <location>
        <position position="47"/>
    </location>
    <ligand>
        <name>Zn(2+)</name>
        <dbReference type="ChEBI" id="CHEBI:29105"/>
    </ligand>
</feature>
<feature type="binding site" evidence="6">
    <location>
        <position position="99"/>
    </location>
    <ligand>
        <name>Zn(2+)</name>
        <dbReference type="ChEBI" id="CHEBI:29105"/>
    </ligand>
</feature>
<reference evidence="9 10" key="1">
    <citation type="submission" date="2019-03" db="EMBL/GenBank/DDBJ databases">
        <title>Complete genome sequence of Ferrigenium kumadai strain An22, a microaerophilic iron-oxidizing bacterium isolated from a paddy field soil.</title>
        <authorList>
            <person name="Watanabe T."/>
            <person name="Asakawa S."/>
        </authorList>
    </citation>
    <scope>NUCLEOTIDE SEQUENCE [LARGE SCALE GENOMIC DNA]</scope>
    <source>
        <strain evidence="9 10">An22</strain>
    </source>
</reference>
<feature type="active site" description="Nucleophile" evidence="6">
    <location>
        <position position="119"/>
    </location>
</feature>
<evidence type="ECO:0000256" key="6">
    <source>
        <dbReference type="HAMAP-Rule" id="MF_01400"/>
    </source>
</evidence>